<dbReference type="EMBL" id="LLXH01002731">
    <property type="protein sequence ID" value="PKC55208.1"/>
    <property type="molecule type" value="Genomic_DNA"/>
</dbReference>
<organism evidence="1 2">
    <name type="scientific">Rhizophagus irregularis</name>
    <dbReference type="NCBI Taxonomy" id="588596"/>
    <lineage>
        <taxon>Eukaryota</taxon>
        <taxon>Fungi</taxon>
        <taxon>Fungi incertae sedis</taxon>
        <taxon>Mucoromycota</taxon>
        <taxon>Glomeromycotina</taxon>
        <taxon>Glomeromycetes</taxon>
        <taxon>Glomerales</taxon>
        <taxon>Glomeraceae</taxon>
        <taxon>Rhizophagus</taxon>
    </lineage>
</organism>
<proteinExistence type="predicted"/>
<evidence type="ECO:0000313" key="1">
    <source>
        <dbReference type="EMBL" id="PKC55208.1"/>
    </source>
</evidence>
<protein>
    <submittedName>
        <fullName evidence="1">Uncharacterized protein</fullName>
    </submittedName>
</protein>
<reference evidence="1 2" key="1">
    <citation type="submission" date="2017-10" db="EMBL/GenBank/DDBJ databases">
        <title>Extensive intraspecific genome diversity in a model arbuscular mycorrhizal fungus.</title>
        <authorList>
            <person name="Chen E.C.H."/>
            <person name="Morin E."/>
            <person name="Baudet D."/>
            <person name="Noel J."/>
            <person name="Ndikumana S."/>
            <person name="Charron P."/>
            <person name="St-Onge C."/>
            <person name="Giorgi J."/>
            <person name="Grigoriev I.V."/>
            <person name="Roux C."/>
            <person name="Martin F.M."/>
            <person name="Corradi N."/>
        </authorList>
    </citation>
    <scope>NUCLEOTIDE SEQUENCE [LARGE SCALE GENOMIC DNA]</scope>
    <source>
        <strain evidence="1 2">A1</strain>
    </source>
</reference>
<dbReference type="Proteomes" id="UP000232688">
    <property type="component" value="Unassembled WGS sequence"/>
</dbReference>
<sequence length="142" mass="15752">MIDYMTRRTDQKSRVFTLDASRVATRDVIMRHTVQKSRVATLDASRVATLDVSYNAPYCSKIPGGHPGCIPGSYPGCIQDLPWIIKRHTVQKSRMTLDTSRVVTLDASRIYPGLIPGSYPGCIQGDHPGFLNIYPGCKHYPG</sequence>
<dbReference type="VEuPathDB" id="FungiDB:RhiirA1_403065"/>
<name>A0A2N0QVY2_9GLOM</name>
<reference evidence="1 2" key="2">
    <citation type="submission" date="2017-10" db="EMBL/GenBank/DDBJ databases">
        <title>Genome analyses suggest a sexual origin of heterokaryosis in a supposedly ancient asexual fungus.</title>
        <authorList>
            <person name="Corradi N."/>
            <person name="Sedzielewska K."/>
            <person name="Noel J."/>
            <person name="Charron P."/>
            <person name="Farinelli L."/>
            <person name="Marton T."/>
            <person name="Kruger M."/>
            <person name="Pelin A."/>
            <person name="Brachmann A."/>
            <person name="Corradi N."/>
        </authorList>
    </citation>
    <scope>NUCLEOTIDE SEQUENCE [LARGE SCALE GENOMIC DNA]</scope>
    <source>
        <strain evidence="1 2">A1</strain>
    </source>
</reference>
<evidence type="ECO:0000313" key="2">
    <source>
        <dbReference type="Proteomes" id="UP000232688"/>
    </source>
</evidence>
<accession>A0A2N0QVY2</accession>
<dbReference type="AlphaFoldDB" id="A0A2N0QVY2"/>
<gene>
    <name evidence="1" type="ORF">RhiirA1_403065</name>
</gene>
<comment type="caution">
    <text evidence="1">The sequence shown here is derived from an EMBL/GenBank/DDBJ whole genome shotgun (WGS) entry which is preliminary data.</text>
</comment>